<reference evidence="3 4" key="2">
    <citation type="journal article" date="2016" name="Environ. Microbiol. Rep.">
        <title>Metagenomic evidence for the presence of phototrophic Gemmatimonadetes bacteria in diverse environments.</title>
        <authorList>
            <person name="Zeng Y."/>
            <person name="Baumbach J."/>
            <person name="Barbosa E.G."/>
            <person name="Azevedo V."/>
            <person name="Zhang C."/>
            <person name="Koblizek M."/>
        </authorList>
    </citation>
    <scope>NUCLEOTIDE SEQUENCE [LARGE SCALE GENOMIC DNA]</scope>
    <source>
        <strain evidence="3 4">AP64</strain>
    </source>
</reference>
<evidence type="ECO:0000313" key="4">
    <source>
        <dbReference type="Proteomes" id="UP000076404"/>
    </source>
</evidence>
<reference evidence="3 4" key="1">
    <citation type="journal article" date="2014" name="Proc. Natl. Acad. Sci. U.S.A.">
        <title>Functional type 2 photosynthetic reaction centers found in the rare bacterial phylum Gemmatimonadetes.</title>
        <authorList>
            <person name="Zeng Y."/>
            <person name="Feng F."/>
            <person name="Medova H."/>
            <person name="Dean J."/>
            <person name="Koblizek M."/>
        </authorList>
    </citation>
    <scope>NUCLEOTIDE SEQUENCE [LARGE SCALE GENOMIC DNA]</scope>
    <source>
        <strain evidence="3 4">AP64</strain>
    </source>
</reference>
<gene>
    <name evidence="3" type="ORF">GEMMAAP_03610</name>
</gene>
<dbReference type="RefSeq" id="WP_026850195.1">
    <property type="nucleotide sequence ID" value="NZ_CP011454.1"/>
</dbReference>
<keyword evidence="4" id="KW-1185">Reference proteome</keyword>
<dbReference type="OrthoDB" id="8904400at2"/>
<feature type="chain" id="PRO_5007506367" description="Ice-binding protein C-terminal domain-containing protein" evidence="1">
    <location>
        <begin position="24"/>
        <end position="239"/>
    </location>
</feature>
<dbReference type="InterPro" id="IPR013424">
    <property type="entry name" value="Ice-binding_C"/>
</dbReference>
<proteinExistence type="predicted"/>
<dbReference type="EMBL" id="CP011454">
    <property type="protein sequence ID" value="AMW04166.1"/>
    <property type="molecule type" value="Genomic_DNA"/>
</dbReference>
<evidence type="ECO:0000313" key="3">
    <source>
        <dbReference type="EMBL" id="AMW04166.1"/>
    </source>
</evidence>
<feature type="domain" description="Ice-binding protein C-terminal" evidence="2">
    <location>
        <begin position="211"/>
        <end position="233"/>
    </location>
</feature>
<evidence type="ECO:0000259" key="2">
    <source>
        <dbReference type="Pfam" id="PF07589"/>
    </source>
</evidence>
<protein>
    <recommendedName>
        <fullName evidence="2">Ice-binding protein C-terminal domain-containing protein</fullName>
    </recommendedName>
</protein>
<accession>A0A143BGJ1</accession>
<name>A0A143BGJ1_9BACT</name>
<keyword evidence="1" id="KW-0732">Signal</keyword>
<dbReference type="NCBIfam" id="TIGR02595">
    <property type="entry name" value="PEP_CTERM"/>
    <property type="match status" value="1"/>
</dbReference>
<dbReference type="Proteomes" id="UP000076404">
    <property type="component" value="Chromosome"/>
</dbReference>
<dbReference type="AlphaFoldDB" id="A0A143BGJ1"/>
<feature type="signal peptide" evidence="1">
    <location>
        <begin position="1"/>
        <end position="23"/>
    </location>
</feature>
<sequence>MKLFSKSLLAVATVSVMSLPVGAQTPANVTVNISNLNNQADWVARANPAGFSTIGGGWRATVTGIPKALTVPQDLILYCFDSQRQFAYNTNMNYTLLSFGDFLSNAGVVDGLRAAQWDQINVLDLNYMVERASGYDMTGAITANNNTRQTDIWNTSNNGAASASPFNKAANAYSNSWMILVDRNEWANGNGAAIDGRQSFLVQIGGGGTVVPEPSTYALMGAGLVALFAVSRRRRNTVA</sequence>
<dbReference type="eggNOG" id="ENOG5031513">
    <property type="taxonomic scope" value="Bacteria"/>
</dbReference>
<dbReference type="KEGG" id="gph:GEMMAAP_03610"/>
<evidence type="ECO:0000256" key="1">
    <source>
        <dbReference type="SAM" id="SignalP"/>
    </source>
</evidence>
<dbReference type="Pfam" id="PF07589">
    <property type="entry name" value="PEP-CTERM"/>
    <property type="match status" value="1"/>
</dbReference>
<organism evidence="3 4">
    <name type="scientific">Gemmatimonas phototrophica</name>
    <dbReference type="NCBI Taxonomy" id="1379270"/>
    <lineage>
        <taxon>Bacteria</taxon>
        <taxon>Pseudomonadati</taxon>
        <taxon>Gemmatimonadota</taxon>
        <taxon>Gemmatimonadia</taxon>
        <taxon>Gemmatimonadales</taxon>
        <taxon>Gemmatimonadaceae</taxon>
        <taxon>Gemmatimonas</taxon>
    </lineage>
</organism>